<comment type="caution">
    <text evidence="1">The sequence shown here is derived from an EMBL/GenBank/DDBJ whole genome shotgun (WGS) entry which is preliminary data.</text>
</comment>
<reference evidence="1 2" key="1">
    <citation type="submission" date="2015-01" db="EMBL/GenBank/DDBJ databases">
        <title>Evolution of Trichinella species and genotypes.</title>
        <authorList>
            <person name="Korhonen P.K."/>
            <person name="Edoardo P."/>
            <person name="Giuseppe L.R."/>
            <person name="Gasser R.B."/>
        </authorList>
    </citation>
    <scope>NUCLEOTIDE SEQUENCE [LARGE SCALE GENOMIC DNA]</scope>
    <source>
        <strain evidence="1">ISS1029</strain>
    </source>
</reference>
<feature type="non-terminal residue" evidence="1">
    <location>
        <position position="1"/>
    </location>
</feature>
<keyword evidence="2" id="KW-1185">Reference proteome</keyword>
<accession>A0A0V1HLZ5</accession>
<evidence type="ECO:0000313" key="1">
    <source>
        <dbReference type="EMBL" id="KRZ11468.1"/>
    </source>
</evidence>
<proteinExistence type="predicted"/>
<dbReference type="AlphaFoldDB" id="A0A0V1HLZ5"/>
<name>A0A0V1HLZ5_9BILA</name>
<sequence>LGVLQIIEFLDNQLDFQFFNFNQDNFKMYLLSSIRREMADRHSVYYATLFALYSLKLHAAFINVVDYIFFNAAFKKHQIASSVQRHRQYVSLASAE</sequence>
<dbReference type="Proteomes" id="UP000055024">
    <property type="component" value="Unassembled WGS sequence"/>
</dbReference>
<dbReference type="EMBL" id="JYDP01000049">
    <property type="protein sequence ID" value="KRZ11468.1"/>
    <property type="molecule type" value="Genomic_DNA"/>
</dbReference>
<evidence type="ECO:0000313" key="2">
    <source>
        <dbReference type="Proteomes" id="UP000055024"/>
    </source>
</evidence>
<protein>
    <submittedName>
        <fullName evidence="1">Uncharacterized protein</fullName>
    </submittedName>
</protein>
<gene>
    <name evidence="1" type="ORF">T11_2634</name>
</gene>
<organism evidence="1 2">
    <name type="scientific">Trichinella zimbabwensis</name>
    <dbReference type="NCBI Taxonomy" id="268475"/>
    <lineage>
        <taxon>Eukaryota</taxon>
        <taxon>Metazoa</taxon>
        <taxon>Ecdysozoa</taxon>
        <taxon>Nematoda</taxon>
        <taxon>Enoplea</taxon>
        <taxon>Dorylaimia</taxon>
        <taxon>Trichinellida</taxon>
        <taxon>Trichinellidae</taxon>
        <taxon>Trichinella</taxon>
    </lineage>
</organism>